<dbReference type="Pfam" id="PF02026">
    <property type="entry name" value="RyR"/>
    <property type="match status" value="1"/>
</dbReference>
<dbReference type="STRING" id="264731.PRU_0332"/>
<dbReference type="PANTHER" id="PTHR46399:SF8">
    <property type="entry name" value="B30.2_SPRY DOMAIN-CONTAINING PROTEIN"/>
    <property type="match status" value="1"/>
</dbReference>
<dbReference type="eggNOG" id="COG3271">
    <property type="taxonomic scope" value="Bacteria"/>
</dbReference>
<evidence type="ECO:0000313" key="2">
    <source>
        <dbReference type="EMBL" id="ADE82520.1"/>
    </source>
</evidence>
<dbReference type="EMBL" id="CP002006">
    <property type="protein sequence ID" value="ADE82520.1"/>
    <property type="molecule type" value="Genomic_DNA"/>
</dbReference>
<proteinExistence type="predicted"/>
<name>D5EWU7_XYLR2</name>
<reference evidence="2 3" key="1">
    <citation type="journal article" date="2010" name="Microb. Ecol.">
        <title>Comparative genome analysis of Prevotella ruminicola and Prevotella bryantii: insights into their environmental niche.</title>
        <authorList>
            <consortium name="North American Consortium for Rumen Bacteria"/>
            <person name="Purushe J."/>
            <person name="Fouts D.E."/>
            <person name="Morrison M."/>
            <person name="White B.A."/>
            <person name="Mackie R.I."/>
            <person name="Coutinho P.M."/>
            <person name="Henrissat B."/>
            <person name="Nelson K.E."/>
        </authorList>
    </citation>
    <scope>NUCLEOTIDE SEQUENCE [LARGE SCALE GENOMIC DNA]</scope>
    <source>
        <strain evidence="3">ATCC 19189 / JCM 8958 / 23</strain>
    </source>
</reference>
<dbReference type="HOGENOM" id="CLU_780009_0_0_10"/>
<protein>
    <submittedName>
        <fullName evidence="2">RyR domain protein</fullName>
    </submittedName>
</protein>
<dbReference type="GO" id="GO:0005219">
    <property type="term" value="F:ryanodine-sensitive calcium-release channel activity"/>
    <property type="evidence" value="ECO:0007669"/>
    <property type="project" value="TreeGrafter"/>
</dbReference>
<dbReference type="Gene3D" id="3.90.70.10">
    <property type="entry name" value="Cysteine proteinases"/>
    <property type="match status" value="1"/>
</dbReference>
<organism evidence="2 3">
    <name type="scientific">Xylanibacter ruminicola (strain ATCC 19189 / DSM 19721 / CIP 105475 / JCM 8958 / 23)</name>
    <name type="common">Prevotella ruminicola</name>
    <dbReference type="NCBI Taxonomy" id="264731"/>
    <lineage>
        <taxon>Bacteria</taxon>
        <taxon>Pseudomonadati</taxon>
        <taxon>Bacteroidota</taxon>
        <taxon>Bacteroidia</taxon>
        <taxon>Bacteroidales</taxon>
        <taxon>Prevotellaceae</taxon>
        <taxon>Xylanibacter</taxon>
    </lineage>
</organism>
<accession>D5EWU7</accession>
<dbReference type="InterPro" id="IPR003032">
    <property type="entry name" value="Ryanodine_rcpt"/>
</dbReference>
<keyword evidence="3" id="KW-1185">Reference proteome</keyword>
<evidence type="ECO:0000259" key="1">
    <source>
        <dbReference type="Pfam" id="PF02026"/>
    </source>
</evidence>
<gene>
    <name evidence="2" type="ordered locus">PRU_0332</name>
</gene>
<dbReference type="GO" id="GO:0014808">
    <property type="term" value="P:release of sequestered calcium ion into cytosol by sarcoplasmic reticulum"/>
    <property type="evidence" value="ECO:0007669"/>
    <property type="project" value="TreeGrafter"/>
</dbReference>
<dbReference type="Proteomes" id="UP000000927">
    <property type="component" value="Chromosome"/>
</dbReference>
<dbReference type="eggNOG" id="COG1226">
    <property type="taxonomic scope" value="Bacteria"/>
</dbReference>
<dbReference type="Gene3D" id="6.20.350.10">
    <property type="match status" value="1"/>
</dbReference>
<dbReference type="InterPro" id="IPR015925">
    <property type="entry name" value="Ryanodine_IP3_receptor"/>
</dbReference>
<dbReference type="AlphaFoldDB" id="D5EWU7"/>
<dbReference type="GO" id="GO:0034704">
    <property type="term" value="C:calcium channel complex"/>
    <property type="evidence" value="ECO:0007669"/>
    <property type="project" value="TreeGrafter"/>
</dbReference>
<sequence>MRHSPNSFSKSEKRLYMAKQRITNELMSRFYAGKATGEETEMILLAAEQNPDLKEEIEIMMSISNKLADIHISKERTQKVSPANVISMTATYLPMYRLAAKSREYGHDMKAPNDCVVRCEHYLLQQFGIKTTVESLTEQSRGKGWLKVGGTPLHHIGRLLSEFYRLSVVRRYDCEYDLINKELNDGCKIIAVVNADKLYSNNTERNIPNHAVVVLSANDKQVRIYDPQHAQEETHPTTNFMFAWQDSHYYIISVTKRGVRKYNPSPIDASSFKLEGDLEELMEAIAENAHDIWAKARIEDKWTYGDVRDDKHKKHPDLVPYSDLTESEKKYDRIMARGTLELVQRLGYRITKDK</sequence>
<dbReference type="PANTHER" id="PTHR46399">
    <property type="entry name" value="B30.2/SPRY DOMAIN-CONTAINING PROTEIN"/>
    <property type="match status" value="1"/>
</dbReference>
<evidence type="ECO:0000313" key="3">
    <source>
        <dbReference type="Proteomes" id="UP000000927"/>
    </source>
</evidence>
<feature type="domain" description="Ryanodine receptor Ryr" evidence="1">
    <location>
        <begin position="262"/>
        <end position="352"/>
    </location>
</feature>
<dbReference type="KEGG" id="pru:PRU_0332"/>